<organism evidence="2 3">
    <name type="scientific">Octopus vulgaris</name>
    <name type="common">Common octopus</name>
    <dbReference type="NCBI Taxonomy" id="6645"/>
    <lineage>
        <taxon>Eukaryota</taxon>
        <taxon>Metazoa</taxon>
        <taxon>Spiralia</taxon>
        <taxon>Lophotrochozoa</taxon>
        <taxon>Mollusca</taxon>
        <taxon>Cephalopoda</taxon>
        <taxon>Coleoidea</taxon>
        <taxon>Octopodiformes</taxon>
        <taxon>Octopoda</taxon>
        <taxon>Incirrata</taxon>
        <taxon>Octopodidae</taxon>
        <taxon>Octopus</taxon>
    </lineage>
</organism>
<evidence type="ECO:0000313" key="2">
    <source>
        <dbReference type="EMBL" id="CAI9731622.1"/>
    </source>
</evidence>
<reference evidence="2" key="1">
    <citation type="submission" date="2023-08" db="EMBL/GenBank/DDBJ databases">
        <authorList>
            <person name="Alioto T."/>
            <person name="Alioto T."/>
            <person name="Gomez Garrido J."/>
        </authorList>
    </citation>
    <scope>NUCLEOTIDE SEQUENCE</scope>
</reference>
<evidence type="ECO:0000313" key="3">
    <source>
        <dbReference type="Proteomes" id="UP001162480"/>
    </source>
</evidence>
<evidence type="ECO:0000256" key="1">
    <source>
        <dbReference type="SAM" id="MobiDB-lite"/>
    </source>
</evidence>
<gene>
    <name evidence="2" type="ORF">OCTVUL_1B011692</name>
</gene>
<keyword evidence="3" id="KW-1185">Reference proteome</keyword>
<accession>A0AA36BDE6</accession>
<proteinExistence type="predicted"/>
<dbReference type="Proteomes" id="UP001162480">
    <property type="component" value="Chromosome 13"/>
</dbReference>
<feature type="region of interest" description="Disordered" evidence="1">
    <location>
        <begin position="55"/>
        <end position="82"/>
    </location>
</feature>
<dbReference type="AlphaFoldDB" id="A0AA36BDE6"/>
<protein>
    <submittedName>
        <fullName evidence="2">Uncharacterized protein</fullName>
    </submittedName>
</protein>
<name>A0AA36BDE6_OCTVU</name>
<dbReference type="EMBL" id="OX597826">
    <property type="protein sequence ID" value="CAI9731622.1"/>
    <property type="molecule type" value="Genomic_DNA"/>
</dbReference>
<sequence>MEGEYKYVREHIYLLSAIKFQNKISKDLLELDEEWEEDSSDSFYCSEDDGESDWALDSLGSVSSDDDDTQKQISASHLIMNE</sequence>